<reference evidence="2 3" key="1">
    <citation type="submission" date="2018-10" db="EMBL/GenBank/DDBJ databases">
        <authorList>
            <consortium name="Pathogen Informatics"/>
        </authorList>
    </citation>
    <scope>NUCLEOTIDE SEQUENCE [LARGE SCALE GENOMIC DNA]</scope>
</reference>
<evidence type="ECO:0000313" key="2">
    <source>
        <dbReference type="EMBL" id="VDD84182.1"/>
    </source>
</evidence>
<keyword evidence="1" id="KW-0732">Signal</keyword>
<evidence type="ECO:0000313" key="3">
    <source>
        <dbReference type="Proteomes" id="UP000267029"/>
    </source>
</evidence>
<dbReference type="Proteomes" id="UP000267029">
    <property type="component" value="Unassembled WGS sequence"/>
</dbReference>
<name>A0A0R3UQM9_MESCO</name>
<evidence type="ECO:0000256" key="1">
    <source>
        <dbReference type="SAM" id="SignalP"/>
    </source>
</evidence>
<protein>
    <submittedName>
        <fullName evidence="2">Uncharacterized protein</fullName>
    </submittedName>
</protein>
<sequence length="72" mass="7909">MAEMRCLLLLILLLHLSPYALLLCLASSQSSVGFETPLPTLPLYTSPLPPSISQLSKWDCHGLHRTTACTFP</sequence>
<proteinExistence type="predicted"/>
<accession>A0A0R3UQM9</accession>
<dbReference type="EMBL" id="UXSR01006048">
    <property type="protein sequence ID" value="VDD84182.1"/>
    <property type="molecule type" value="Genomic_DNA"/>
</dbReference>
<feature type="signal peptide" evidence="1">
    <location>
        <begin position="1"/>
        <end position="22"/>
    </location>
</feature>
<feature type="chain" id="PRO_5030017600" evidence="1">
    <location>
        <begin position="23"/>
        <end position="72"/>
    </location>
</feature>
<organism evidence="2 3">
    <name type="scientific">Mesocestoides corti</name>
    <name type="common">Flatworm</name>
    <dbReference type="NCBI Taxonomy" id="53468"/>
    <lineage>
        <taxon>Eukaryota</taxon>
        <taxon>Metazoa</taxon>
        <taxon>Spiralia</taxon>
        <taxon>Lophotrochozoa</taxon>
        <taxon>Platyhelminthes</taxon>
        <taxon>Cestoda</taxon>
        <taxon>Eucestoda</taxon>
        <taxon>Cyclophyllidea</taxon>
        <taxon>Mesocestoididae</taxon>
        <taxon>Mesocestoides</taxon>
    </lineage>
</organism>
<dbReference type="AlphaFoldDB" id="A0A0R3UQM9"/>
<gene>
    <name evidence="2" type="ORF">MCOS_LOCUS10185</name>
</gene>
<keyword evidence="3" id="KW-1185">Reference proteome</keyword>